<proteinExistence type="inferred from homology"/>
<keyword evidence="3 4" id="KW-0539">Nucleus</keyword>
<evidence type="ECO:0000256" key="5">
    <source>
        <dbReference type="SAM" id="MobiDB-lite"/>
    </source>
</evidence>
<feature type="compositionally biased region" description="Basic and acidic residues" evidence="5">
    <location>
        <begin position="364"/>
        <end position="374"/>
    </location>
</feature>
<reference evidence="8" key="1">
    <citation type="journal article" date="2013" name="Science">
        <title>The Amborella genome and the evolution of flowering plants.</title>
        <authorList>
            <consortium name="Amborella Genome Project"/>
        </authorList>
    </citation>
    <scope>NUCLEOTIDE SEQUENCE [LARGE SCALE GENOMIC DNA]</scope>
</reference>
<dbReference type="InterPro" id="IPR032308">
    <property type="entry name" value="TDBD"/>
</dbReference>
<feature type="compositionally biased region" description="Low complexity" evidence="5">
    <location>
        <begin position="318"/>
        <end position="328"/>
    </location>
</feature>
<feature type="compositionally biased region" description="Low complexity" evidence="5">
    <location>
        <begin position="241"/>
        <end position="259"/>
    </location>
</feature>
<evidence type="ECO:0000256" key="4">
    <source>
        <dbReference type="RuleBase" id="RU369029"/>
    </source>
</evidence>
<dbReference type="Pfam" id="PF16135">
    <property type="entry name" value="TDBD"/>
    <property type="match status" value="1"/>
</dbReference>
<dbReference type="eggNOG" id="ENOG502RY6H">
    <property type="taxonomic scope" value="Eukaryota"/>
</dbReference>
<dbReference type="PANTHER" id="PTHR31413">
    <property type="entry name" value="AFP HOMOLOG 2"/>
    <property type="match status" value="1"/>
</dbReference>
<comment type="subcellular location">
    <subcellularLocation>
        <location evidence="1 4">Nucleus</location>
    </subcellularLocation>
</comment>
<dbReference type="GO" id="GO:0005634">
    <property type="term" value="C:nucleus"/>
    <property type="evidence" value="ECO:0000318"/>
    <property type="project" value="GO_Central"/>
</dbReference>
<sequence>MARDFGTEEMEREDGVELSLGLSIGGSFRRSQEKVGFNGACNSDLKITETKERESVVHGGERETGVIPNGFSVFNAFENREGGSELMEQQRKREMHALRRQEARKKREEKQQKKGFPKVSNGVSLEDRSTLEAQELACRVKDRQVRERELGRSERKSVLQKEEEEEGRERKCGSEKQNLTLNINQQENNPCGYAPPAGFPVYPFQFIPNSHHHHVQYLPFANGFSFPYVMPCWTPVAPGSGNPNHNPNSQDGGSSNGSGTVFQPIPCRSIPHPNPNSSSEESKKSGKDGVKQELSSIASQGSGSAISDYESGSPQGGSSSDMRSNSSHSHSDRGPNIRSLSNQIPANGSSHPSAISEPSTSSHKVAEEAPDKSSAHSSPGKAQSLKPEPDLGSITQPQIPESKPIEPISSSAQGTLKTRPEPNLGLVIQTKQCERINGQEKKVALPHMPCVSATGDGPDGKTINGFLYRYTKGEISIVCVCHGSFLSPAEFVRHAGVTDVSQPLKHIIMAPTTFG</sequence>
<comment type="similarity">
    <text evidence="2 4">Belongs to the Ninja family.</text>
</comment>
<dbReference type="EMBL" id="KI392979">
    <property type="protein sequence ID" value="ERN10066.1"/>
    <property type="molecule type" value="Genomic_DNA"/>
</dbReference>
<evidence type="ECO:0000313" key="7">
    <source>
        <dbReference type="EMBL" id="ERN10066.1"/>
    </source>
</evidence>
<protein>
    <recommendedName>
        <fullName evidence="4">Ninja-family protein</fullName>
    </recommendedName>
    <alternativeName>
        <fullName evidence="4">ABI-binding protein</fullName>
    </alternativeName>
</protein>
<gene>
    <name evidence="7" type="ORF">AMTR_s00013p00255370</name>
</gene>
<dbReference type="KEGG" id="atr:18438233"/>
<comment type="function">
    <text evidence="4">Acts as a negative regulator of abscisic acid (ABA) response.</text>
</comment>
<keyword evidence="8" id="KW-1185">Reference proteome</keyword>
<feature type="compositionally biased region" description="Polar residues" evidence="5">
    <location>
        <begin position="338"/>
        <end position="363"/>
    </location>
</feature>
<feature type="compositionally biased region" description="Basic and acidic residues" evidence="5">
    <location>
        <begin position="280"/>
        <end position="291"/>
    </location>
</feature>
<dbReference type="AlphaFoldDB" id="W1PQT2"/>
<evidence type="ECO:0000259" key="6">
    <source>
        <dbReference type="Pfam" id="PF16135"/>
    </source>
</evidence>
<dbReference type="Gramene" id="ERN10066">
    <property type="protein sequence ID" value="ERN10066"/>
    <property type="gene ID" value="AMTR_s00013p00255370"/>
</dbReference>
<evidence type="ECO:0000256" key="1">
    <source>
        <dbReference type="ARBA" id="ARBA00004123"/>
    </source>
</evidence>
<dbReference type="OMA" id="AMPCWAP"/>
<organism evidence="7 8">
    <name type="scientific">Amborella trichopoda</name>
    <dbReference type="NCBI Taxonomy" id="13333"/>
    <lineage>
        <taxon>Eukaryota</taxon>
        <taxon>Viridiplantae</taxon>
        <taxon>Streptophyta</taxon>
        <taxon>Embryophyta</taxon>
        <taxon>Tracheophyta</taxon>
        <taxon>Spermatophyta</taxon>
        <taxon>Magnoliopsida</taxon>
        <taxon>Amborellales</taxon>
        <taxon>Amborellaceae</taxon>
        <taxon>Amborella</taxon>
    </lineage>
</organism>
<dbReference type="Proteomes" id="UP000017836">
    <property type="component" value="Unassembled WGS sequence"/>
</dbReference>
<dbReference type="GO" id="GO:0045892">
    <property type="term" value="P:negative regulation of DNA-templated transcription"/>
    <property type="evidence" value="ECO:0000318"/>
    <property type="project" value="GO_Central"/>
</dbReference>
<feature type="compositionally biased region" description="Low complexity" evidence="5">
    <location>
        <begin position="396"/>
        <end position="411"/>
    </location>
</feature>
<feature type="region of interest" description="Disordered" evidence="5">
    <location>
        <begin position="82"/>
        <end position="123"/>
    </location>
</feature>
<dbReference type="PANTHER" id="PTHR31413:SF31">
    <property type="entry name" value="NINJA-FAMILY PROTEIN AFP3"/>
    <property type="match status" value="1"/>
</dbReference>
<feature type="compositionally biased region" description="Basic and acidic residues" evidence="5">
    <location>
        <begin position="82"/>
        <end position="112"/>
    </location>
</feature>
<evidence type="ECO:0000313" key="8">
    <source>
        <dbReference type="Proteomes" id="UP000017836"/>
    </source>
</evidence>
<dbReference type="InterPro" id="IPR031307">
    <property type="entry name" value="Ninja_fam"/>
</dbReference>
<dbReference type="OrthoDB" id="1936656at2759"/>
<feature type="compositionally biased region" description="Low complexity" evidence="5">
    <location>
        <begin position="295"/>
        <end position="307"/>
    </location>
</feature>
<dbReference type="HOGENOM" id="CLU_050774_0_0_1"/>
<evidence type="ECO:0000256" key="2">
    <source>
        <dbReference type="ARBA" id="ARBA00006081"/>
    </source>
</evidence>
<dbReference type="GO" id="GO:0007165">
    <property type="term" value="P:signal transduction"/>
    <property type="evidence" value="ECO:0007669"/>
    <property type="project" value="InterPro"/>
</dbReference>
<name>W1PQT2_AMBTC</name>
<feature type="domain" description="Tify" evidence="6">
    <location>
        <begin position="476"/>
        <end position="509"/>
    </location>
</feature>
<feature type="region of interest" description="Disordered" evidence="5">
    <location>
        <begin position="241"/>
        <end position="422"/>
    </location>
</feature>
<feature type="region of interest" description="Disordered" evidence="5">
    <location>
        <begin position="143"/>
        <end position="173"/>
    </location>
</feature>
<evidence type="ECO:0000256" key="3">
    <source>
        <dbReference type="ARBA" id="ARBA00023242"/>
    </source>
</evidence>
<accession>W1PQT2</accession>